<protein>
    <submittedName>
        <fullName evidence="5">Uncharacterized protein</fullName>
    </submittedName>
</protein>
<organism evidence="5 6">
    <name type="scientific">Candidatus Sediminicultor quintus</name>
    <dbReference type="NCBI Taxonomy" id="1797291"/>
    <lineage>
        <taxon>Bacteria</taxon>
        <taxon>Pseudomonadati</taxon>
        <taxon>Atribacterota</taxon>
        <taxon>Candidatus Phoenicimicrobiia</taxon>
        <taxon>Candidatus Pheonicimicrobiales</taxon>
        <taxon>Candidatus Phoenicimicrobiaceae</taxon>
        <taxon>Candidatus Sediminicultor</taxon>
    </lineage>
</organism>
<dbReference type="STRING" id="1797291.A2V47_07175"/>
<dbReference type="GO" id="GO:0008170">
    <property type="term" value="F:N-methyltransferase activity"/>
    <property type="evidence" value="ECO:0007669"/>
    <property type="project" value="InterPro"/>
</dbReference>
<dbReference type="InterPro" id="IPR029464">
    <property type="entry name" value="HSDR_N"/>
</dbReference>
<dbReference type="InterPro" id="IPR003356">
    <property type="entry name" value="DNA_methylase_A-5"/>
</dbReference>
<feature type="domain" description="Type I restriction enzyme R protein N-terminal" evidence="4">
    <location>
        <begin position="57"/>
        <end position="165"/>
    </location>
</feature>
<proteinExistence type="inferred from homology"/>
<dbReference type="GO" id="GO:0003677">
    <property type="term" value="F:DNA binding"/>
    <property type="evidence" value="ECO:0007669"/>
    <property type="project" value="InterPro"/>
</dbReference>
<evidence type="ECO:0000313" key="5">
    <source>
        <dbReference type="EMBL" id="OGD13990.1"/>
    </source>
</evidence>
<dbReference type="PANTHER" id="PTHR42998">
    <property type="entry name" value="TYPE I RESTRICTION ENZYME HINDVIIP M PROTEIN-RELATED"/>
    <property type="match status" value="1"/>
</dbReference>
<dbReference type="PANTHER" id="PTHR42998:SF1">
    <property type="entry name" value="TYPE I RESTRICTION ENZYME HINDI METHYLASE SUBUNIT"/>
    <property type="match status" value="1"/>
</dbReference>
<comment type="similarity">
    <text evidence="1">Belongs to the N(4)/N(6)-methyltransferase family.</text>
</comment>
<dbReference type="SUPFAM" id="SSF53335">
    <property type="entry name" value="S-adenosyl-L-methionine-dependent methyltransferases"/>
    <property type="match status" value="1"/>
</dbReference>
<dbReference type="AlphaFoldDB" id="A0A1F5A5Z0"/>
<dbReference type="Gene3D" id="3.40.50.150">
    <property type="entry name" value="Vaccinia Virus protein VP39"/>
    <property type="match status" value="1"/>
</dbReference>
<evidence type="ECO:0000313" key="6">
    <source>
        <dbReference type="Proteomes" id="UP000177701"/>
    </source>
</evidence>
<dbReference type="InterPro" id="IPR052916">
    <property type="entry name" value="Type-I_RE_MTase_Subunit"/>
</dbReference>
<name>A0A1F5A5Z0_9BACT</name>
<sequence>MPDRLNLQKIFSVPGVKHGLSLFNSDEINAIERLIIEQEGKYFIKCQIKNRNKIAKPEEIVRQLWIYRLVNEYNYPKERISLKKTINFASQIESQAVDIVVFEEDLKHYYILFEIKRPYRTAGLKQLKKYCNTEVASIGIWSNGDEIIRLHREEPNLFVEIPRIPKITETIRDILTERWIFKWLEEHNELKQGKNTLKKILLDLEEMVLRDAGVKVFDEIFKLIYAKLYDEWNGINNPDYQLEFFAGDRSPEQVKRAITILLEGAKRSWAGVFDSTDKIELMDPHLKVCVSFLEKIKLFNSNLRVIDEAFQYLIPEESKKKEGQFFTPRPIQDMVVKILNPKADEFVIDPDCGSAGFLLHSVKWVAGGVVTGKGLPMAAKNFTQNNIYGIDFAKEAIKIAKAIYLIVGNGKSHIFGGDAHSNSLNPLLWNDEIKAALRPRLLRFPENPEKDRDNQNRFLYFDFDLLMTNPLFTGKVKERDVLRLYQLAVKNSRLVKQIDRHILFLDRSLQFIRPGGRMAIVLPQVLLNSANAEYIRRFIIDEARILAVVGLHRNTFKPHTGIKTSILFLQKYTNEEKKKIQGIKVKCEREWFEFVERLKKEYQDVGWDKLLSEEELNEELRSFVETYFEEREELEEETRKKLEEKIEGSEVEKNEELEKIEETKRKKSLKALTECVDLVEEVKKYYQNISWDKLLCEGELSEELKSFINTYFKTKIKSGESIEGSDVEETEKIKRKKSLKALIGKLQEMQVLLREKHKKLKGNILNDEKIEETRKEISALIGEIKEFNREISQRTLGGQIYLVLNDEETTEQFKKFWLDGKVIKEIDYPIFFAVNQKSLKNNKGEDRYKRGFKGGSLLDKYGHSIIDHDLDEIAEAFVKFAKEQNFNFWEA</sequence>
<evidence type="ECO:0000256" key="1">
    <source>
        <dbReference type="ARBA" id="ARBA00006594"/>
    </source>
</evidence>
<evidence type="ECO:0000259" key="3">
    <source>
        <dbReference type="Pfam" id="PF02384"/>
    </source>
</evidence>
<gene>
    <name evidence="5" type="ORF">A2V47_07175</name>
</gene>
<dbReference type="EMBL" id="MEYH01000095">
    <property type="protein sequence ID" value="OGD13990.1"/>
    <property type="molecule type" value="Genomic_DNA"/>
</dbReference>
<dbReference type="Pfam" id="PF02384">
    <property type="entry name" value="N6_Mtase"/>
    <property type="match status" value="1"/>
</dbReference>
<feature type="domain" description="DNA methylase adenine-specific" evidence="3">
    <location>
        <begin position="316"/>
        <end position="656"/>
    </location>
</feature>
<reference evidence="5 6" key="1">
    <citation type="journal article" date="2016" name="Nat. Commun.">
        <title>Thousands of microbial genomes shed light on interconnected biogeochemical processes in an aquifer system.</title>
        <authorList>
            <person name="Anantharaman K."/>
            <person name="Brown C.T."/>
            <person name="Hug L.A."/>
            <person name="Sharon I."/>
            <person name="Castelle C.J."/>
            <person name="Probst A.J."/>
            <person name="Thomas B.C."/>
            <person name="Singh A."/>
            <person name="Wilkins M.J."/>
            <person name="Karaoz U."/>
            <person name="Brodie E.L."/>
            <person name="Williams K.H."/>
            <person name="Hubbard S.S."/>
            <person name="Banfield J.F."/>
        </authorList>
    </citation>
    <scope>NUCLEOTIDE SEQUENCE [LARGE SCALE GENOMIC DNA]</scope>
</reference>
<dbReference type="PRINTS" id="PR00507">
    <property type="entry name" value="N12N6MTFRASE"/>
</dbReference>
<comment type="caution">
    <text evidence="5">The sequence shown here is derived from an EMBL/GenBank/DDBJ whole genome shotgun (WGS) entry which is preliminary data.</text>
</comment>
<accession>A0A1F5A5Z0</accession>
<evidence type="ECO:0000259" key="4">
    <source>
        <dbReference type="Pfam" id="PF13588"/>
    </source>
</evidence>
<dbReference type="Proteomes" id="UP000177701">
    <property type="component" value="Unassembled WGS sequence"/>
</dbReference>
<dbReference type="InterPro" id="IPR029063">
    <property type="entry name" value="SAM-dependent_MTases_sf"/>
</dbReference>
<keyword evidence="2" id="KW-0175">Coiled coil</keyword>
<evidence type="ECO:0000256" key="2">
    <source>
        <dbReference type="SAM" id="Coils"/>
    </source>
</evidence>
<feature type="coiled-coil region" evidence="2">
    <location>
        <begin position="617"/>
        <end position="666"/>
    </location>
</feature>
<dbReference type="Pfam" id="PF13588">
    <property type="entry name" value="HSDR_N_2"/>
    <property type="match status" value="1"/>
</dbReference>